<gene>
    <name evidence="2" type="ORF">D9756_008352</name>
</gene>
<evidence type="ECO:0000313" key="2">
    <source>
        <dbReference type="EMBL" id="KAF5350968.1"/>
    </source>
</evidence>
<dbReference type="AlphaFoldDB" id="A0A8H5FW51"/>
<sequence>MSVLVKGTLAQTHAVREGIKIVRGLFKQHDFRQGVSTADLYKLAAEVPPPQGFKGDPRLVEGSGGIKGIVLPPNNDHPIRSKVFLKRTILPALVGCGEIKKVGVNREITAPVLKRKKGRVMTRATTESASASPENPITVKAWVWRPVTEEERFVYEVHEEDKFLYTRPPVQAEDISHLNKRRQRSREESKPRLFHDKASIDHEAVKKHQQEYDRRKVEERKLYVSC</sequence>
<proteinExistence type="predicted"/>
<name>A0A8H5FW51_9AGAR</name>
<evidence type="ECO:0000313" key="3">
    <source>
        <dbReference type="Proteomes" id="UP000559027"/>
    </source>
</evidence>
<feature type="compositionally biased region" description="Basic and acidic residues" evidence="1">
    <location>
        <begin position="185"/>
        <end position="212"/>
    </location>
</feature>
<reference evidence="2 3" key="1">
    <citation type="journal article" date="2020" name="ISME J.">
        <title>Uncovering the hidden diversity of litter-decomposition mechanisms in mushroom-forming fungi.</title>
        <authorList>
            <person name="Floudas D."/>
            <person name="Bentzer J."/>
            <person name="Ahren D."/>
            <person name="Johansson T."/>
            <person name="Persson P."/>
            <person name="Tunlid A."/>
        </authorList>
    </citation>
    <scope>NUCLEOTIDE SEQUENCE [LARGE SCALE GENOMIC DNA]</scope>
    <source>
        <strain evidence="2 3">CBS 146.42</strain>
    </source>
</reference>
<keyword evidence="3" id="KW-1185">Reference proteome</keyword>
<comment type="caution">
    <text evidence="2">The sequence shown here is derived from an EMBL/GenBank/DDBJ whole genome shotgun (WGS) entry which is preliminary data.</text>
</comment>
<dbReference type="EMBL" id="JAACJO010000013">
    <property type="protein sequence ID" value="KAF5350968.1"/>
    <property type="molecule type" value="Genomic_DNA"/>
</dbReference>
<dbReference type="Proteomes" id="UP000559027">
    <property type="component" value="Unassembled WGS sequence"/>
</dbReference>
<evidence type="ECO:0000256" key="1">
    <source>
        <dbReference type="SAM" id="MobiDB-lite"/>
    </source>
</evidence>
<protein>
    <submittedName>
        <fullName evidence="2">Uncharacterized protein</fullName>
    </submittedName>
</protein>
<organism evidence="2 3">
    <name type="scientific">Leucocoprinus leucothites</name>
    <dbReference type="NCBI Taxonomy" id="201217"/>
    <lineage>
        <taxon>Eukaryota</taxon>
        <taxon>Fungi</taxon>
        <taxon>Dikarya</taxon>
        <taxon>Basidiomycota</taxon>
        <taxon>Agaricomycotina</taxon>
        <taxon>Agaricomycetes</taxon>
        <taxon>Agaricomycetidae</taxon>
        <taxon>Agaricales</taxon>
        <taxon>Agaricineae</taxon>
        <taxon>Agaricaceae</taxon>
        <taxon>Leucocoprinus</taxon>
    </lineage>
</organism>
<feature type="region of interest" description="Disordered" evidence="1">
    <location>
        <begin position="175"/>
        <end position="212"/>
    </location>
</feature>
<accession>A0A8H5FW51</accession>
<dbReference type="OrthoDB" id="2587968at2759"/>